<evidence type="ECO:0000256" key="2">
    <source>
        <dbReference type="ARBA" id="ARBA00023315"/>
    </source>
</evidence>
<name>A0ABX1EAH9_9PROT</name>
<comment type="caution">
    <text evidence="4">The sequence shown here is derived from an EMBL/GenBank/DDBJ whole genome shotgun (WGS) entry which is preliminary data.</text>
</comment>
<dbReference type="InterPro" id="IPR000182">
    <property type="entry name" value="GNAT_dom"/>
</dbReference>
<evidence type="ECO:0000313" key="5">
    <source>
        <dbReference type="Proteomes" id="UP000787635"/>
    </source>
</evidence>
<keyword evidence="5" id="KW-1185">Reference proteome</keyword>
<evidence type="ECO:0000259" key="3">
    <source>
        <dbReference type="PROSITE" id="PS51186"/>
    </source>
</evidence>
<reference evidence="4 5" key="1">
    <citation type="submission" date="2020-03" db="EMBL/GenBank/DDBJ databases">
        <title>Roseomonas selenitidurans sp. nov. isolated from urban soil.</title>
        <authorList>
            <person name="Liu H."/>
        </authorList>
    </citation>
    <scope>NUCLEOTIDE SEQUENCE [LARGE SCALE GENOMIC DNA]</scope>
    <source>
        <strain evidence="4 5">BU-1</strain>
    </source>
</reference>
<evidence type="ECO:0000256" key="1">
    <source>
        <dbReference type="ARBA" id="ARBA00022679"/>
    </source>
</evidence>
<dbReference type="Gene3D" id="3.40.630.30">
    <property type="match status" value="1"/>
</dbReference>
<evidence type="ECO:0000313" key="4">
    <source>
        <dbReference type="EMBL" id="NKC33840.1"/>
    </source>
</evidence>
<organism evidence="4 5">
    <name type="scientific">Falsiroseomonas selenitidurans</name>
    <dbReference type="NCBI Taxonomy" id="2716335"/>
    <lineage>
        <taxon>Bacteria</taxon>
        <taxon>Pseudomonadati</taxon>
        <taxon>Pseudomonadota</taxon>
        <taxon>Alphaproteobacteria</taxon>
        <taxon>Acetobacterales</taxon>
        <taxon>Roseomonadaceae</taxon>
        <taxon>Falsiroseomonas</taxon>
    </lineage>
</organism>
<sequence>MNPAEAATLHARAFPAEEAWGPDAIALMLEMPGAFGVLRPGIGFVLARVAADEAEILTLAVVPEARRTGQGGALLAAAMAGALARGAAAMFLEVSERNLAARALYAAAGFGEIGRRRRYYPDGADALVLRRGLNEARQSS</sequence>
<dbReference type="SUPFAM" id="SSF55729">
    <property type="entry name" value="Acyl-CoA N-acyltransferases (Nat)"/>
    <property type="match status" value="1"/>
</dbReference>
<protein>
    <submittedName>
        <fullName evidence="4">GNAT family N-acetyltransferase</fullName>
    </submittedName>
</protein>
<proteinExistence type="predicted"/>
<dbReference type="PANTHER" id="PTHR43420:SF44">
    <property type="entry name" value="ACETYLTRANSFERASE YPEA"/>
    <property type="match status" value="1"/>
</dbReference>
<gene>
    <name evidence="4" type="ORF">HEQ75_23465</name>
</gene>
<dbReference type="InterPro" id="IPR016181">
    <property type="entry name" value="Acyl_CoA_acyltransferase"/>
</dbReference>
<dbReference type="InterPro" id="IPR050680">
    <property type="entry name" value="YpeA/RimI_acetyltransf"/>
</dbReference>
<keyword evidence="1" id="KW-0808">Transferase</keyword>
<keyword evidence="2" id="KW-0012">Acyltransferase</keyword>
<dbReference type="Pfam" id="PF00583">
    <property type="entry name" value="Acetyltransf_1"/>
    <property type="match status" value="1"/>
</dbReference>
<accession>A0ABX1EAH9</accession>
<dbReference type="PROSITE" id="PS51186">
    <property type="entry name" value="GNAT"/>
    <property type="match status" value="1"/>
</dbReference>
<dbReference type="EMBL" id="JAAVNE010000056">
    <property type="protein sequence ID" value="NKC33840.1"/>
    <property type="molecule type" value="Genomic_DNA"/>
</dbReference>
<dbReference type="RefSeq" id="WP_168034559.1">
    <property type="nucleotide sequence ID" value="NZ_JAAVNE010000056.1"/>
</dbReference>
<dbReference type="Proteomes" id="UP000787635">
    <property type="component" value="Unassembled WGS sequence"/>
</dbReference>
<feature type="domain" description="N-acetyltransferase" evidence="3">
    <location>
        <begin position="1"/>
        <end position="134"/>
    </location>
</feature>
<dbReference type="PANTHER" id="PTHR43420">
    <property type="entry name" value="ACETYLTRANSFERASE"/>
    <property type="match status" value="1"/>
</dbReference>